<gene>
    <name evidence="2" type="ORF">HNY73_009006</name>
</gene>
<name>A0A8T0FAX1_ARGBR</name>
<protein>
    <submittedName>
        <fullName evidence="2">Uncharacterized protein</fullName>
    </submittedName>
</protein>
<evidence type="ECO:0000256" key="1">
    <source>
        <dbReference type="SAM" id="MobiDB-lite"/>
    </source>
</evidence>
<evidence type="ECO:0000313" key="2">
    <source>
        <dbReference type="EMBL" id="KAF8787405.1"/>
    </source>
</evidence>
<reference evidence="2" key="1">
    <citation type="journal article" date="2020" name="bioRxiv">
        <title>Chromosome-level reference genome of the European wasp spider Argiope bruennichi: a resource for studies on range expansion and evolutionary adaptation.</title>
        <authorList>
            <person name="Sheffer M.M."/>
            <person name="Hoppe A."/>
            <person name="Krehenwinkel H."/>
            <person name="Uhl G."/>
            <person name="Kuss A.W."/>
            <person name="Jensen L."/>
            <person name="Jensen C."/>
            <person name="Gillespie R.G."/>
            <person name="Hoff K.J."/>
            <person name="Prost S."/>
        </authorList>
    </citation>
    <scope>NUCLEOTIDE SEQUENCE</scope>
</reference>
<keyword evidence="3" id="KW-1185">Reference proteome</keyword>
<dbReference type="AlphaFoldDB" id="A0A8T0FAX1"/>
<organism evidence="2 3">
    <name type="scientific">Argiope bruennichi</name>
    <name type="common">Wasp spider</name>
    <name type="synonym">Aranea bruennichi</name>
    <dbReference type="NCBI Taxonomy" id="94029"/>
    <lineage>
        <taxon>Eukaryota</taxon>
        <taxon>Metazoa</taxon>
        <taxon>Ecdysozoa</taxon>
        <taxon>Arthropoda</taxon>
        <taxon>Chelicerata</taxon>
        <taxon>Arachnida</taxon>
        <taxon>Araneae</taxon>
        <taxon>Araneomorphae</taxon>
        <taxon>Entelegynae</taxon>
        <taxon>Araneoidea</taxon>
        <taxon>Araneidae</taxon>
        <taxon>Argiope</taxon>
    </lineage>
</organism>
<comment type="caution">
    <text evidence="2">The sequence shown here is derived from an EMBL/GenBank/DDBJ whole genome shotgun (WGS) entry which is preliminary data.</text>
</comment>
<accession>A0A8T0FAX1</accession>
<reference evidence="2" key="2">
    <citation type="submission" date="2020-06" db="EMBL/GenBank/DDBJ databases">
        <authorList>
            <person name="Sheffer M."/>
        </authorList>
    </citation>
    <scope>NUCLEOTIDE SEQUENCE</scope>
</reference>
<evidence type="ECO:0000313" key="3">
    <source>
        <dbReference type="Proteomes" id="UP000807504"/>
    </source>
</evidence>
<feature type="compositionally biased region" description="Basic and acidic residues" evidence="1">
    <location>
        <begin position="150"/>
        <end position="168"/>
    </location>
</feature>
<dbReference type="Proteomes" id="UP000807504">
    <property type="component" value="Unassembled WGS sequence"/>
</dbReference>
<proteinExistence type="predicted"/>
<feature type="region of interest" description="Disordered" evidence="1">
    <location>
        <begin position="42"/>
        <end position="101"/>
    </location>
</feature>
<feature type="region of interest" description="Disordered" evidence="1">
    <location>
        <begin position="131"/>
        <end position="176"/>
    </location>
</feature>
<dbReference type="EMBL" id="JABXBU010000015">
    <property type="protein sequence ID" value="KAF8787405.1"/>
    <property type="molecule type" value="Genomic_DNA"/>
</dbReference>
<sequence>MLAKRSSRLTFFFFPSFPASPLCQRNGCTFCFVVRPVSWTNHVSTPSQPDPPLSQRPQIYQSGGGPRTRYGTRPLLPPCGRQQHDANGQDGRQAGHLTSGHVHCPSTLPAWSPSPPKKSVQVHFVPAAGAIYDHEESDPEQKGDYQCGRGEARSALEDVGKSTPHEAGETEGLQYT</sequence>